<dbReference type="EMBL" id="AP027734">
    <property type="protein sequence ID" value="BDZ55298.1"/>
    <property type="molecule type" value="Genomic_DNA"/>
</dbReference>
<dbReference type="Proteomes" id="UP001321477">
    <property type="component" value="Chromosome"/>
</dbReference>
<reference evidence="3" key="1">
    <citation type="journal article" date="2019" name="Int. J. Syst. Evol. Microbiol.">
        <title>The Global Catalogue of Microorganisms (GCM) 10K type strain sequencing project: providing services to taxonomists for standard genome sequencing and annotation.</title>
        <authorList>
            <consortium name="The Broad Institute Genomics Platform"/>
            <consortium name="The Broad Institute Genome Sequencing Center for Infectious Disease"/>
            <person name="Wu L."/>
            <person name="Ma J."/>
        </authorList>
    </citation>
    <scope>NUCLEOTIDE SEQUENCE [LARGE SCALE GENOMIC DNA]</scope>
    <source>
        <strain evidence="3">NBRC 109019</strain>
    </source>
</reference>
<dbReference type="CDD" id="cd06561">
    <property type="entry name" value="AlkD_like"/>
    <property type="match status" value="1"/>
</dbReference>
<evidence type="ECO:0008006" key="4">
    <source>
        <dbReference type="Google" id="ProtNLM"/>
    </source>
</evidence>
<sequence length="275" mass="30682">MATTAADLLTELREAGRRDQRPQTHYRGGAAVLGVRMGSLFEIAKRYSALPRPEIESLLDEAEYESRLAAFCVMDFSVRGRVGDDLRHERFELYLRRHDRIDSWDMVDRAAPRVVGEYLAARPRDPLFELAASTDPLRRRTAMTAPLGFLRRGDDDARADLYRLAAALMGDPDPVVGKPVGIALRHVGAVDPDGLVAFLDANHERMPRPMLRQAREKLLPGPAGRRAEPERTNRVGGRSTHPPTRCRFRPAPGQAMPDRSAFVFPATRPGGRASR</sequence>
<organism evidence="2 3">
    <name type="scientific">Agromyces marinus</name>
    <dbReference type="NCBI Taxonomy" id="1389020"/>
    <lineage>
        <taxon>Bacteria</taxon>
        <taxon>Bacillati</taxon>
        <taxon>Actinomycetota</taxon>
        <taxon>Actinomycetes</taxon>
        <taxon>Micrococcales</taxon>
        <taxon>Microbacteriaceae</taxon>
        <taxon>Agromyces</taxon>
    </lineage>
</organism>
<gene>
    <name evidence="2" type="ORF">GCM10025870_23710</name>
</gene>
<accession>A0ABM8H3D6</accession>
<protein>
    <recommendedName>
        <fullName evidence="4">DNA alkylation repair protein</fullName>
    </recommendedName>
</protein>
<dbReference type="SUPFAM" id="SSF48371">
    <property type="entry name" value="ARM repeat"/>
    <property type="match status" value="1"/>
</dbReference>
<name>A0ABM8H3D6_9MICO</name>
<dbReference type="PANTHER" id="PTHR34070:SF1">
    <property type="entry name" value="DNA ALKYLATION REPAIR PROTEIN"/>
    <property type="match status" value="1"/>
</dbReference>
<dbReference type="RefSeq" id="WP_286329010.1">
    <property type="nucleotide sequence ID" value="NZ_AP027734.1"/>
</dbReference>
<proteinExistence type="predicted"/>
<dbReference type="PANTHER" id="PTHR34070">
    <property type="entry name" value="ARMADILLO-TYPE FOLD"/>
    <property type="match status" value="1"/>
</dbReference>
<keyword evidence="3" id="KW-1185">Reference proteome</keyword>
<evidence type="ECO:0000313" key="3">
    <source>
        <dbReference type="Proteomes" id="UP001321477"/>
    </source>
</evidence>
<dbReference type="InterPro" id="IPR014825">
    <property type="entry name" value="DNA_alkylation"/>
</dbReference>
<evidence type="ECO:0000256" key="1">
    <source>
        <dbReference type="SAM" id="MobiDB-lite"/>
    </source>
</evidence>
<feature type="region of interest" description="Disordered" evidence="1">
    <location>
        <begin position="218"/>
        <end position="275"/>
    </location>
</feature>
<dbReference type="Gene3D" id="1.25.10.90">
    <property type="match status" value="1"/>
</dbReference>
<dbReference type="Pfam" id="PF08713">
    <property type="entry name" value="DNA_alkylation"/>
    <property type="match status" value="1"/>
</dbReference>
<evidence type="ECO:0000313" key="2">
    <source>
        <dbReference type="EMBL" id="BDZ55298.1"/>
    </source>
</evidence>
<dbReference type="InterPro" id="IPR016024">
    <property type="entry name" value="ARM-type_fold"/>
</dbReference>